<dbReference type="AlphaFoldDB" id="A0AAN6GQ86"/>
<reference evidence="2" key="1">
    <citation type="journal article" date="2023" name="PhytoFront">
        <title>Draft Genome Resources of Seven Strains of Tilletia horrida, Causal Agent of Kernel Smut of Rice.</title>
        <authorList>
            <person name="Khanal S."/>
            <person name="Antony Babu S."/>
            <person name="Zhou X.G."/>
        </authorList>
    </citation>
    <scope>NUCLEOTIDE SEQUENCE</scope>
    <source>
        <strain evidence="2">TX6</strain>
    </source>
</reference>
<feature type="region of interest" description="Disordered" evidence="1">
    <location>
        <begin position="478"/>
        <end position="499"/>
    </location>
</feature>
<evidence type="ECO:0000256" key="1">
    <source>
        <dbReference type="SAM" id="MobiDB-lite"/>
    </source>
</evidence>
<organism evidence="2 3">
    <name type="scientific">Tilletia horrida</name>
    <dbReference type="NCBI Taxonomy" id="155126"/>
    <lineage>
        <taxon>Eukaryota</taxon>
        <taxon>Fungi</taxon>
        <taxon>Dikarya</taxon>
        <taxon>Basidiomycota</taxon>
        <taxon>Ustilaginomycotina</taxon>
        <taxon>Exobasidiomycetes</taxon>
        <taxon>Tilletiales</taxon>
        <taxon>Tilletiaceae</taxon>
        <taxon>Tilletia</taxon>
    </lineage>
</organism>
<evidence type="ECO:0000313" key="3">
    <source>
        <dbReference type="Proteomes" id="UP001176517"/>
    </source>
</evidence>
<comment type="caution">
    <text evidence="2">The sequence shown here is derived from an EMBL/GenBank/DDBJ whole genome shotgun (WGS) entry which is preliminary data.</text>
</comment>
<accession>A0AAN6GQ86</accession>
<gene>
    <name evidence="2" type="ORF">OC846_004169</name>
</gene>
<keyword evidence="3" id="KW-1185">Reference proteome</keyword>
<sequence length="1107" mass="120063">MRIGQGFNTYTQTICVDNAVVVDPERAENVVTNDGVTMRILAQKLKKASVWRQLNEYVNDGQLATVNTEPQVDEKPTVANESNVLTQVDLNQSQPDSDIQATQAKLDQDDQNREAELAKLADQAPPATVEEADQALKAEADKKAAANAKLTADREKFLADKKAQLANNVDPAQELAKKDAEFKAAQTGRQTGLAPGVEKVYAWSMEKAVGTSQIVSYTSCFIDKLSEINDDMNASAALSIKTDCVGGSGSGAFIDTEKFHDSDIRFYLSVKCINQTINFKDALVFNPIRSIPLSDTERFTKCFGNAFISGFLEGGELNALVLIKVHNDVKREDIVAEAKVALTKSIEIDGEGNLKLAKKNIELNSEVTINVRWSGGASIKSYDEQWTIDSLLAAANRFPFLAAQFPQRTYAILTKYESLRSFLMLKPPTVSPIAYENAALYTNQLMDAYLAYSVLLKKISTDMQDLKSGIKRFKDTSVTAKDGTGTTSSPSVPTPPMSQTLQRSKLQHFPASVAGLDAARRSIRTQMNNIVREIDAIEQNPKIATQDRSQAVDGGPVFVGPASFQSLLPPVEFKVRKIRNQALSLQAINQDPDATQATPAATPASFEVHLFDPSTTKLTLSEVEQITIAKLERDNPDLAQYTRVSPPIGSTTAGNPFCTLDLGLEDPLLSSVRVLCRTSGEARDMAVRGLSVTYVNGVTIEFGEVIDEYDAVDDAADPKTELHELSGLGTSEQITTAKIEIDGDKDDPEHKVRVVGLCLVTSKGQVLNALTPAERSKMSVYLLQNFEKPITDGYVSGFWGQADATPGSGLINRLGLVWTQAVVTDAIFDEDLPIECVTGKSLLGPVSADTKVDYAHVYPDIPQMIWGLRSLQTSKSSKPTFSSSMTVDKSSFTYKLSTRDSNTVVQSGWMILPELSDTHIQCGQVQVATGNVEQSQVITFDLPFDQNTTPTVLCWIIDLTADGDQVDVKVGPVPGTSSTSFGLKVSDSDGKFNDNSANGKQLNYSSITVGWLAHSPIPSVGQTTLLSGKTEVQLGSAGKSIVPVDYNPNFSGKPTKHFIALSAFKISDLKPDVRVSANVRDVKAERLNLDAVGPVNTSFSAVWISSL</sequence>
<dbReference type="Proteomes" id="UP001176517">
    <property type="component" value="Unassembled WGS sequence"/>
</dbReference>
<evidence type="ECO:0000313" key="2">
    <source>
        <dbReference type="EMBL" id="KAK0549215.1"/>
    </source>
</evidence>
<dbReference type="EMBL" id="JAPDMZ010000118">
    <property type="protein sequence ID" value="KAK0549215.1"/>
    <property type="molecule type" value="Genomic_DNA"/>
</dbReference>
<protein>
    <submittedName>
        <fullName evidence="2">Uncharacterized protein</fullName>
    </submittedName>
</protein>
<name>A0AAN6GQ86_9BASI</name>
<proteinExistence type="predicted"/>